<reference evidence="4" key="1">
    <citation type="journal article" date="2019" name="Int. J. Syst. Evol. Microbiol.">
        <title>The Global Catalogue of Microorganisms (GCM) 10K type strain sequencing project: providing services to taxonomists for standard genome sequencing and annotation.</title>
        <authorList>
            <consortium name="The Broad Institute Genomics Platform"/>
            <consortium name="The Broad Institute Genome Sequencing Center for Infectious Disease"/>
            <person name="Wu L."/>
            <person name="Ma J."/>
        </authorList>
    </citation>
    <scope>NUCLEOTIDE SEQUENCE [LARGE SCALE GENOMIC DNA]</scope>
    <source>
        <strain evidence="4">JCM 30742</strain>
    </source>
</reference>
<dbReference type="SUPFAM" id="SSF53474">
    <property type="entry name" value="alpha/beta-Hydrolases"/>
    <property type="match status" value="1"/>
</dbReference>
<dbReference type="EMBL" id="BAABEO010000009">
    <property type="protein sequence ID" value="GAA3677629.1"/>
    <property type="molecule type" value="Genomic_DNA"/>
</dbReference>
<protein>
    <submittedName>
        <fullName evidence="3">Alpha/beta hydrolase</fullName>
    </submittedName>
</protein>
<dbReference type="Gene3D" id="3.40.50.1820">
    <property type="entry name" value="alpha/beta hydrolase"/>
    <property type="match status" value="1"/>
</dbReference>
<evidence type="ECO:0000256" key="1">
    <source>
        <dbReference type="ARBA" id="ARBA00022801"/>
    </source>
</evidence>
<dbReference type="InterPro" id="IPR001375">
    <property type="entry name" value="Peptidase_S9_cat"/>
</dbReference>
<dbReference type="InterPro" id="IPR050300">
    <property type="entry name" value="GDXG_lipolytic_enzyme"/>
</dbReference>
<evidence type="ECO:0000313" key="4">
    <source>
        <dbReference type="Proteomes" id="UP001500752"/>
    </source>
</evidence>
<keyword evidence="1 3" id="KW-0378">Hydrolase</keyword>
<dbReference type="Pfam" id="PF00326">
    <property type="entry name" value="Peptidase_S9"/>
    <property type="match status" value="1"/>
</dbReference>
<organism evidence="3 4">
    <name type="scientific">Arthrobacter ginkgonis</name>
    <dbReference type="NCBI Taxonomy" id="1630594"/>
    <lineage>
        <taxon>Bacteria</taxon>
        <taxon>Bacillati</taxon>
        <taxon>Actinomycetota</taxon>
        <taxon>Actinomycetes</taxon>
        <taxon>Micrococcales</taxon>
        <taxon>Micrococcaceae</taxon>
        <taxon>Arthrobacter</taxon>
    </lineage>
</organism>
<accession>A0ABP7C5R4</accession>
<dbReference type="InterPro" id="IPR029058">
    <property type="entry name" value="AB_hydrolase_fold"/>
</dbReference>
<dbReference type="Proteomes" id="UP001500752">
    <property type="component" value="Unassembled WGS sequence"/>
</dbReference>
<evidence type="ECO:0000259" key="2">
    <source>
        <dbReference type="Pfam" id="PF00326"/>
    </source>
</evidence>
<comment type="caution">
    <text evidence="3">The sequence shown here is derived from an EMBL/GenBank/DDBJ whole genome shotgun (WGS) entry which is preliminary data.</text>
</comment>
<dbReference type="PANTHER" id="PTHR48081">
    <property type="entry name" value="AB HYDROLASE SUPERFAMILY PROTEIN C4A8.06C"/>
    <property type="match status" value="1"/>
</dbReference>
<dbReference type="RefSeq" id="WP_345149697.1">
    <property type="nucleotide sequence ID" value="NZ_BAABEO010000009.1"/>
</dbReference>
<dbReference type="GO" id="GO:0016787">
    <property type="term" value="F:hydrolase activity"/>
    <property type="evidence" value="ECO:0007669"/>
    <property type="project" value="UniProtKB-KW"/>
</dbReference>
<sequence length="250" mass="26470">MAADSQKIVRYGEHPDQFVEFVPAEGPRRGMAVLVHGGFWRERHTLELMRPLSRSLAAAGWEVANVEYRRGPGAVWPLPLDDVRAACALADAARRDPQRGPVGPMVGIGHSVGGQLALLSGGPLDAVVALAPVTDTARTHAEALGEAAAAEYFGGGPAVDPARYADASPIARLPVGRPALLVHGSDDDRVPVRHTLDFLAAALEADDPVDAVLLHRLGHRDAIDPGHGAWQGVLEWMARVQASEASTLRA</sequence>
<evidence type="ECO:0000313" key="3">
    <source>
        <dbReference type="EMBL" id="GAA3677629.1"/>
    </source>
</evidence>
<name>A0ABP7C5R4_9MICC</name>
<gene>
    <name evidence="3" type="ORF">GCM10023081_14890</name>
</gene>
<proteinExistence type="predicted"/>
<feature type="domain" description="Peptidase S9 prolyl oligopeptidase catalytic" evidence="2">
    <location>
        <begin position="105"/>
        <end position="220"/>
    </location>
</feature>
<keyword evidence="4" id="KW-1185">Reference proteome</keyword>